<sequence length="738" mass="78297">MRMPESNARSPLARWLLAAACAFHSACGDDPPSPPTEPPPPQALDWCPHVTPGVASSSSSSSALAMSEAHALVRFFSPGSSYREIDTALTTALEGTTVDWNGVARAYAEALDSVCAHDATATAPLPAAQVEQADTVAILRPGTGELVLPAGTRAVAIDLRGLPDAPGLEEALAHAIAVVSNRPIPRVSARVRVHDGMTDEHNAQNVYSNSTALLAAPDYAASGAADLPVALLTGPSLPPAAARFAIDLRTARRAWLWGEPVLTAVAESRWAPLGTVGLSIRTSRLEDGAGPLPDQLPADQALPAVVADSLRELPSQEAPAALERSAAVARTGMARRRLPTGSNAQVARTAGIARASLLIVHGAVRRFFPYFHVVGDGIDARLEETLAAVDTAPVNTQRTRQLLRRFGNVLQDGHVFVNASPSPVIGILPALLEEVAGGDVVVRRSLVPEFQPGDTLVRVGERSTAEWYAEELSRTSAATHGYRHELATRRLRELTGPLSLVMRGPDGTERTVQAQPHAGGNIVEALGVSPSRRASGWLGDLGAPSLYYITMSSDVTTDLDAALQHLDTAASAQGLIVDMRGYPGFSHYDFISHLIQGPYVSPIFRVGRWTGPDQHEIHEDQYAFTGSATRAYSGPMVLLVGPRSVSAAENFSTMLVAANRARVVGQRSAGTNGSITNLVLPGGFRFMYTGTEVLWPDRSTFHGVGIVPDDEIAPTTEDFALNRDSQLLKALNVLQAHE</sequence>
<dbReference type="InterPro" id="IPR005151">
    <property type="entry name" value="Tail-specific_protease"/>
</dbReference>
<reference evidence="4 5" key="1">
    <citation type="submission" date="2017-06" db="EMBL/GenBank/DDBJ databases">
        <title>Sequencing and comparative analysis of myxobacterial genomes.</title>
        <authorList>
            <person name="Rupp O."/>
            <person name="Goesmann A."/>
            <person name="Sogaard-Andersen L."/>
        </authorList>
    </citation>
    <scope>NUCLEOTIDE SEQUENCE [LARGE SCALE GENOMIC DNA]</scope>
    <source>
        <strain evidence="4 5">DSM 14697</strain>
    </source>
</reference>
<evidence type="ECO:0000259" key="3">
    <source>
        <dbReference type="SMART" id="SM00245"/>
    </source>
</evidence>
<gene>
    <name evidence="4" type="ORF">MYMAC_005750</name>
</gene>
<keyword evidence="2" id="KW-0732">Signal</keyword>
<accession>A0A250K206</accession>
<dbReference type="InterPro" id="IPR029045">
    <property type="entry name" value="ClpP/crotonase-like_dom_sf"/>
</dbReference>
<proteinExistence type="predicted"/>
<dbReference type="GO" id="GO:0008236">
    <property type="term" value="F:serine-type peptidase activity"/>
    <property type="evidence" value="ECO:0007669"/>
    <property type="project" value="InterPro"/>
</dbReference>
<dbReference type="Gene3D" id="3.90.226.10">
    <property type="entry name" value="2-enoyl-CoA Hydratase, Chain A, domain 1"/>
    <property type="match status" value="1"/>
</dbReference>
<dbReference type="RefSeq" id="WP_239989071.1">
    <property type="nucleotide sequence ID" value="NZ_CP022203.1"/>
</dbReference>
<dbReference type="GO" id="GO:0006508">
    <property type="term" value="P:proteolysis"/>
    <property type="evidence" value="ECO:0007669"/>
    <property type="project" value="InterPro"/>
</dbReference>
<keyword evidence="5" id="KW-1185">Reference proteome</keyword>
<feature type="region of interest" description="Disordered" evidence="1">
    <location>
        <begin position="28"/>
        <end position="49"/>
    </location>
</feature>
<dbReference type="KEGG" id="mmas:MYMAC_005750"/>
<dbReference type="Pfam" id="PF03572">
    <property type="entry name" value="Peptidase_S41"/>
    <property type="match status" value="1"/>
</dbReference>
<evidence type="ECO:0000256" key="1">
    <source>
        <dbReference type="SAM" id="MobiDB-lite"/>
    </source>
</evidence>
<dbReference type="SUPFAM" id="SSF52096">
    <property type="entry name" value="ClpP/crotonase"/>
    <property type="match status" value="1"/>
</dbReference>
<feature type="domain" description="Tail specific protease" evidence="3">
    <location>
        <begin position="497"/>
        <end position="713"/>
    </location>
</feature>
<organism evidence="4 5">
    <name type="scientific">Corallococcus macrosporus DSM 14697</name>
    <dbReference type="NCBI Taxonomy" id="1189310"/>
    <lineage>
        <taxon>Bacteria</taxon>
        <taxon>Pseudomonadati</taxon>
        <taxon>Myxococcota</taxon>
        <taxon>Myxococcia</taxon>
        <taxon>Myxococcales</taxon>
        <taxon>Cystobacterineae</taxon>
        <taxon>Myxococcaceae</taxon>
        <taxon>Corallococcus</taxon>
    </lineage>
</organism>
<name>A0A250K206_9BACT</name>
<feature type="compositionally biased region" description="Pro residues" evidence="1">
    <location>
        <begin position="31"/>
        <end position="42"/>
    </location>
</feature>
<feature type="signal peptide" evidence="2">
    <location>
        <begin position="1"/>
        <end position="28"/>
    </location>
</feature>
<dbReference type="SMART" id="SM00245">
    <property type="entry name" value="TSPc"/>
    <property type="match status" value="1"/>
</dbReference>
<evidence type="ECO:0000256" key="2">
    <source>
        <dbReference type="SAM" id="SignalP"/>
    </source>
</evidence>
<dbReference type="EMBL" id="CP022203">
    <property type="protein sequence ID" value="ATB50095.1"/>
    <property type="molecule type" value="Genomic_DNA"/>
</dbReference>
<feature type="chain" id="PRO_5012783946" evidence="2">
    <location>
        <begin position="29"/>
        <end position="738"/>
    </location>
</feature>
<protein>
    <submittedName>
        <fullName evidence="4">Peptidase S41</fullName>
    </submittedName>
</protein>
<dbReference type="AlphaFoldDB" id="A0A250K206"/>
<dbReference type="Proteomes" id="UP000217343">
    <property type="component" value="Chromosome"/>
</dbReference>
<evidence type="ECO:0000313" key="4">
    <source>
        <dbReference type="EMBL" id="ATB50095.1"/>
    </source>
</evidence>
<evidence type="ECO:0000313" key="5">
    <source>
        <dbReference type="Proteomes" id="UP000217343"/>
    </source>
</evidence>